<feature type="compositionally biased region" description="Polar residues" evidence="5">
    <location>
        <begin position="57"/>
        <end position="67"/>
    </location>
</feature>
<feature type="compositionally biased region" description="Low complexity" evidence="5">
    <location>
        <begin position="1"/>
        <end position="20"/>
    </location>
</feature>
<comment type="similarity">
    <text evidence="2">Belongs to the ODC antizyme family.</text>
</comment>
<feature type="region of interest" description="Disordered" evidence="5">
    <location>
        <begin position="1"/>
        <end position="28"/>
    </location>
</feature>
<dbReference type="STRING" id="215250.A0A316YPJ4"/>
<dbReference type="GO" id="GO:0008073">
    <property type="term" value="F:ornithine decarboxylase inhibitor activity"/>
    <property type="evidence" value="ECO:0007669"/>
    <property type="project" value="InterPro"/>
</dbReference>
<evidence type="ECO:0000256" key="5">
    <source>
        <dbReference type="SAM" id="MobiDB-lite"/>
    </source>
</evidence>
<keyword evidence="4" id="KW-0688">Ribosomal frameshifting</keyword>
<keyword evidence="7" id="KW-1185">Reference proteome</keyword>
<accession>A0A316YPJ4</accession>
<reference evidence="6 7" key="1">
    <citation type="journal article" date="2018" name="Mol. Biol. Evol.">
        <title>Broad Genomic Sampling Reveals a Smut Pathogenic Ancestry of the Fungal Clade Ustilaginomycotina.</title>
        <authorList>
            <person name="Kijpornyongpan T."/>
            <person name="Mondo S.J."/>
            <person name="Barry K."/>
            <person name="Sandor L."/>
            <person name="Lee J."/>
            <person name="Lipzen A."/>
            <person name="Pangilinan J."/>
            <person name="LaButti K."/>
            <person name="Hainaut M."/>
            <person name="Henrissat B."/>
            <person name="Grigoriev I.V."/>
            <person name="Spatafora J.W."/>
            <person name="Aime M.C."/>
        </authorList>
    </citation>
    <scope>NUCLEOTIDE SEQUENCE [LARGE SCALE GENOMIC DNA]</scope>
    <source>
        <strain evidence="6 7">MCA 4198</strain>
    </source>
</reference>
<dbReference type="RefSeq" id="XP_025377922.1">
    <property type="nucleotide sequence ID" value="XM_025525045.1"/>
</dbReference>
<dbReference type="InterPro" id="IPR038581">
    <property type="entry name" value="ODC_AZ_sf"/>
</dbReference>
<evidence type="ECO:0000313" key="7">
    <source>
        <dbReference type="Proteomes" id="UP000245768"/>
    </source>
</evidence>
<dbReference type="GO" id="GO:0075523">
    <property type="term" value="P:viral translational frameshifting"/>
    <property type="evidence" value="ECO:0007669"/>
    <property type="project" value="UniProtKB-KW"/>
</dbReference>
<feature type="region of interest" description="Disordered" evidence="5">
    <location>
        <begin position="144"/>
        <end position="166"/>
    </location>
</feature>
<dbReference type="OrthoDB" id="5959761at2759"/>
<evidence type="ECO:0000256" key="4">
    <source>
        <dbReference type="ARBA" id="ARBA00022758"/>
    </source>
</evidence>
<comment type="function">
    <text evidence="1">Ornithine decarboxylase (ODC) antizyme protein that negatively regulates ODC activity and intracellular polyamine biosynthesis in response to increased intracellular polyamine levels. Binds to ODC monomers, inhibiting the assembly of the functional ODC homodimer, and targets the monomers for ubiquitin-independent proteolytic destruction by the 26S proteasome.</text>
</comment>
<name>A0A316YPJ4_9BASI</name>
<gene>
    <name evidence="6" type="ORF">FA10DRAFT_301932</name>
</gene>
<feature type="compositionally biased region" description="Pro residues" evidence="5">
    <location>
        <begin position="149"/>
        <end position="158"/>
    </location>
</feature>
<comment type="subunit">
    <text evidence="3">Interacts with ODC and thereby sterically blocks ODC homodimerization.</text>
</comment>
<dbReference type="AlphaFoldDB" id="A0A316YPJ4"/>
<evidence type="ECO:0000256" key="1">
    <source>
        <dbReference type="ARBA" id="ARBA00002307"/>
    </source>
</evidence>
<dbReference type="Gene3D" id="3.40.630.60">
    <property type="match status" value="1"/>
</dbReference>
<feature type="compositionally biased region" description="Low complexity" evidence="5">
    <location>
        <begin position="103"/>
        <end position="120"/>
    </location>
</feature>
<dbReference type="Pfam" id="PF02100">
    <property type="entry name" value="ODC_AZ"/>
    <property type="match status" value="1"/>
</dbReference>
<feature type="region of interest" description="Disordered" evidence="5">
    <location>
        <begin position="43"/>
        <end position="68"/>
    </location>
</feature>
<dbReference type="Proteomes" id="UP000245768">
    <property type="component" value="Unassembled WGS sequence"/>
</dbReference>
<dbReference type="InParanoid" id="A0A316YPJ4"/>
<feature type="region of interest" description="Disordered" evidence="5">
    <location>
        <begin position="103"/>
        <end position="128"/>
    </location>
</feature>
<evidence type="ECO:0000256" key="2">
    <source>
        <dbReference type="ARBA" id="ARBA00008796"/>
    </source>
</evidence>
<evidence type="ECO:0000313" key="6">
    <source>
        <dbReference type="EMBL" id="PWN90724.1"/>
    </source>
</evidence>
<sequence>MMFFNSNPSTNTNSNSSLSPADARATVGLDGEPANMRTLQMTQKQPLSKGQMVPRHQPSQHQSTTPQAVVKGAAAGAGSGRCDPVRGDTSLCLNELRINTTTTANTNSTDNTISSSPSSNPVAAAMPISQDRSRSLATFTARGATDPDLIPPSPPSTPPASTGFFNLEGSLSSYGGSYQEQVGNYSEHASETDDQVGSLSSYGHLRSAVERIATSRHSELKAVSLPTPDATPSTMSPASILIHQPGVTARGFAQAILPRINDGDYAVEDAGMDLVCPGWSGAVLINTRKPTVKAPRSGKLSRSSKAAASHHRRTLLTMLPSTLLPSDLRTSILDVLDHATEKLRVDNVVFVLDRMAICQAFDEERFRAIVHGLCYVGASVVGVGKEGDEDLEANGDDEQEDVNAPKHITAGLVLLSVDV</sequence>
<dbReference type="EMBL" id="KZ819636">
    <property type="protein sequence ID" value="PWN90724.1"/>
    <property type="molecule type" value="Genomic_DNA"/>
</dbReference>
<dbReference type="InterPro" id="IPR016181">
    <property type="entry name" value="Acyl_CoA_acyltransferase"/>
</dbReference>
<organism evidence="6 7">
    <name type="scientific">Acaromyces ingoldii</name>
    <dbReference type="NCBI Taxonomy" id="215250"/>
    <lineage>
        <taxon>Eukaryota</taxon>
        <taxon>Fungi</taxon>
        <taxon>Dikarya</taxon>
        <taxon>Basidiomycota</taxon>
        <taxon>Ustilaginomycotina</taxon>
        <taxon>Exobasidiomycetes</taxon>
        <taxon>Exobasidiales</taxon>
        <taxon>Cryptobasidiaceae</taxon>
        <taxon>Acaromyces</taxon>
    </lineage>
</organism>
<protein>
    <submittedName>
        <fullName evidence="6">Uncharacterized protein</fullName>
    </submittedName>
</protein>
<dbReference type="SUPFAM" id="SSF55729">
    <property type="entry name" value="Acyl-CoA N-acyltransferases (Nat)"/>
    <property type="match status" value="1"/>
</dbReference>
<dbReference type="GeneID" id="37046961"/>
<proteinExistence type="inferred from homology"/>
<dbReference type="InterPro" id="IPR002993">
    <property type="entry name" value="ODC_AZ"/>
</dbReference>
<evidence type="ECO:0000256" key="3">
    <source>
        <dbReference type="ARBA" id="ARBA00011486"/>
    </source>
</evidence>